<protein>
    <submittedName>
        <fullName evidence="2">Uncharacterized protein</fullName>
    </submittedName>
</protein>
<dbReference type="Gramene" id="KCW86435">
    <property type="protein sequence ID" value="KCW86435"/>
    <property type="gene ID" value="EUGRSUZ_B03103"/>
</dbReference>
<feature type="compositionally biased region" description="Basic residues" evidence="1">
    <location>
        <begin position="62"/>
        <end position="72"/>
    </location>
</feature>
<gene>
    <name evidence="2" type="ORF">EUGRSUZ_B03103</name>
</gene>
<evidence type="ECO:0000256" key="1">
    <source>
        <dbReference type="SAM" id="MobiDB-lite"/>
    </source>
</evidence>
<feature type="region of interest" description="Disordered" evidence="1">
    <location>
        <begin position="54"/>
        <end position="79"/>
    </location>
</feature>
<sequence length="79" mass="9245">MISGKFQHLSLASDISRSNQRTLKTYVIWQSTPFSDTRNSSFCLNRIRCNEKHTQNQTASQIRRHPSFKKTTTKITRDD</sequence>
<reference evidence="2" key="1">
    <citation type="submission" date="2013-07" db="EMBL/GenBank/DDBJ databases">
        <title>The genome of Eucalyptus grandis.</title>
        <authorList>
            <person name="Schmutz J."/>
            <person name="Hayes R."/>
            <person name="Myburg A."/>
            <person name="Tuskan G."/>
            <person name="Grattapaglia D."/>
            <person name="Rokhsar D.S."/>
        </authorList>
    </citation>
    <scope>NUCLEOTIDE SEQUENCE</scope>
    <source>
        <tissue evidence="2">Leaf extractions</tissue>
    </source>
</reference>
<accession>A0A059D8C2</accession>
<organism evidence="2">
    <name type="scientific">Eucalyptus grandis</name>
    <name type="common">Flooded gum</name>
    <dbReference type="NCBI Taxonomy" id="71139"/>
    <lineage>
        <taxon>Eukaryota</taxon>
        <taxon>Viridiplantae</taxon>
        <taxon>Streptophyta</taxon>
        <taxon>Embryophyta</taxon>
        <taxon>Tracheophyta</taxon>
        <taxon>Spermatophyta</taxon>
        <taxon>Magnoliopsida</taxon>
        <taxon>eudicotyledons</taxon>
        <taxon>Gunneridae</taxon>
        <taxon>Pentapetalae</taxon>
        <taxon>rosids</taxon>
        <taxon>malvids</taxon>
        <taxon>Myrtales</taxon>
        <taxon>Myrtaceae</taxon>
        <taxon>Myrtoideae</taxon>
        <taxon>Eucalypteae</taxon>
        <taxon>Eucalyptus</taxon>
    </lineage>
</organism>
<evidence type="ECO:0000313" key="2">
    <source>
        <dbReference type="EMBL" id="KCW86435.1"/>
    </source>
</evidence>
<name>A0A059D8C2_EUCGR</name>
<dbReference type="EMBL" id="KK198754">
    <property type="protein sequence ID" value="KCW86435.1"/>
    <property type="molecule type" value="Genomic_DNA"/>
</dbReference>
<proteinExistence type="predicted"/>
<dbReference type="AlphaFoldDB" id="A0A059D8C2"/>
<dbReference type="InParanoid" id="A0A059D8C2"/>